<protein>
    <submittedName>
        <fullName evidence="2">TB2/DP1, HVA22 family domain-containing protein</fullName>
    </submittedName>
</protein>
<keyword evidence="1" id="KW-0472">Membrane</keyword>
<feature type="transmembrane region" description="Helical" evidence="1">
    <location>
        <begin position="72"/>
        <end position="94"/>
    </location>
</feature>
<organism evidence="2 3">
    <name type="scientific">Ditylenchus destructor</name>
    <dbReference type="NCBI Taxonomy" id="166010"/>
    <lineage>
        <taxon>Eukaryota</taxon>
        <taxon>Metazoa</taxon>
        <taxon>Ecdysozoa</taxon>
        <taxon>Nematoda</taxon>
        <taxon>Chromadorea</taxon>
        <taxon>Rhabditida</taxon>
        <taxon>Tylenchina</taxon>
        <taxon>Tylenchomorpha</taxon>
        <taxon>Sphaerularioidea</taxon>
        <taxon>Anguinidae</taxon>
        <taxon>Anguininae</taxon>
        <taxon>Ditylenchus</taxon>
    </lineage>
</organism>
<keyword evidence="3" id="KW-1185">Reference proteome</keyword>
<sequence length="132" mass="14938">MHEYGLLNVSCAFISIFLPCIETFRAIKSRNLDELEFVAKYWIVFGVWNSLEAAGNLFYLTRLVPAYSLLKLVAFSCIYLFGHDLSFEVIFVAYSIGRTLGQPLVISMRNPEIPTFRDLAQPISFSAWIGSG</sequence>
<keyword evidence="1" id="KW-0812">Transmembrane</keyword>
<dbReference type="Pfam" id="PF03134">
    <property type="entry name" value="TB2_DP1_HVA22"/>
    <property type="match status" value="1"/>
</dbReference>
<gene>
    <name evidence="2" type="ORF">DdX_13074</name>
</gene>
<dbReference type="Proteomes" id="UP001201812">
    <property type="component" value="Unassembled WGS sequence"/>
</dbReference>
<name>A0AAD4MZE9_9BILA</name>
<feature type="transmembrane region" description="Helical" evidence="1">
    <location>
        <begin position="6"/>
        <end position="27"/>
    </location>
</feature>
<reference evidence="2" key="1">
    <citation type="submission" date="2022-01" db="EMBL/GenBank/DDBJ databases">
        <title>Genome Sequence Resource for Two Populations of Ditylenchus destructor, the Migratory Endoparasitic Phytonematode.</title>
        <authorList>
            <person name="Zhang H."/>
            <person name="Lin R."/>
            <person name="Xie B."/>
        </authorList>
    </citation>
    <scope>NUCLEOTIDE SEQUENCE</scope>
    <source>
        <strain evidence="2">BazhouSP</strain>
    </source>
</reference>
<evidence type="ECO:0000313" key="2">
    <source>
        <dbReference type="EMBL" id="KAI1706413.1"/>
    </source>
</evidence>
<evidence type="ECO:0000313" key="3">
    <source>
        <dbReference type="Proteomes" id="UP001201812"/>
    </source>
</evidence>
<dbReference type="AlphaFoldDB" id="A0AAD4MZE9"/>
<proteinExistence type="predicted"/>
<accession>A0AAD4MZE9</accession>
<dbReference type="EMBL" id="JAKKPZ010000048">
    <property type="protein sequence ID" value="KAI1706413.1"/>
    <property type="molecule type" value="Genomic_DNA"/>
</dbReference>
<keyword evidence="1" id="KW-1133">Transmembrane helix</keyword>
<evidence type="ECO:0000256" key="1">
    <source>
        <dbReference type="SAM" id="Phobius"/>
    </source>
</evidence>
<feature type="transmembrane region" description="Helical" evidence="1">
    <location>
        <begin position="39"/>
        <end position="60"/>
    </location>
</feature>
<dbReference type="InterPro" id="IPR004345">
    <property type="entry name" value="TB2_DP1_HVA22"/>
</dbReference>
<comment type="caution">
    <text evidence="2">The sequence shown here is derived from an EMBL/GenBank/DDBJ whole genome shotgun (WGS) entry which is preliminary data.</text>
</comment>